<keyword evidence="5 6" id="KW-0472">Membrane</keyword>
<dbReference type="EMBL" id="CP040899">
    <property type="protein sequence ID" value="QDB80577.1"/>
    <property type="molecule type" value="Genomic_DNA"/>
</dbReference>
<evidence type="ECO:0000313" key="8">
    <source>
        <dbReference type="EMBL" id="QDB80577.1"/>
    </source>
</evidence>
<organism evidence="8 9">
    <name type="scientific">Georgenia wutianyii</name>
    <dbReference type="NCBI Taxonomy" id="2585135"/>
    <lineage>
        <taxon>Bacteria</taxon>
        <taxon>Bacillati</taxon>
        <taxon>Actinomycetota</taxon>
        <taxon>Actinomycetes</taxon>
        <taxon>Micrococcales</taxon>
        <taxon>Bogoriellaceae</taxon>
        <taxon>Georgenia</taxon>
    </lineage>
</organism>
<dbReference type="Proteomes" id="UP000313948">
    <property type="component" value="Chromosome"/>
</dbReference>
<dbReference type="CDD" id="cd06173">
    <property type="entry name" value="MFS_MefA_like"/>
    <property type="match status" value="1"/>
</dbReference>
<dbReference type="Pfam" id="PF07690">
    <property type="entry name" value="MFS_1"/>
    <property type="match status" value="1"/>
</dbReference>
<keyword evidence="4 6" id="KW-1133">Transmembrane helix</keyword>
<accession>A0ABX5VPZ0</accession>
<sequence>MSVLSDLRTLVVHPGFRKLFTVRLVSQCGDGMFQVGLATLFFFSPQNMATAGGVATAFAVLLLPFTVVGPFAGPLLDRWRRRQVLLVGNAVRVVLAIVLAVLIGTGGVSTLVYVLALVTLGINRFLLAALSAGLPRVVPRDQLLIANTLTPTLGAVSAAAGAVLGLLVGFLVPDAVTDSASLVCAGLLFGAASALALRLGRDELGPTTPARVGVSDAVQRTLRELGDGARYLVRRGTPGLGLGVMAVHRFLYGVNFMALILISRNLLSDPTDARAGLATFGLLTGISFAGNGLAIVLTPLAHERMSPSRWIVVCLGAGAVSQLLLVTTPLMGVVAASAVLLGLSVQGAKIAVDTIVQRDTHDDYRGRAFSLYDVLYNAAFVGAAALGAAALPDTGWSRLVFAVLAVVYVVVALLYRGGTARIQDTARPVLAAEAPGPGTRSRTDGDAAAE</sequence>
<comment type="subcellular location">
    <subcellularLocation>
        <location evidence="1">Cell membrane</location>
        <topology evidence="1">Multi-pass membrane protein</topology>
    </subcellularLocation>
</comment>
<proteinExistence type="predicted"/>
<feature type="transmembrane region" description="Helical" evidence="6">
    <location>
        <begin position="49"/>
        <end position="72"/>
    </location>
</feature>
<feature type="transmembrane region" description="Helical" evidence="6">
    <location>
        <begin position="368"/>
        <end position="390"/>
    </location>
</feature>
<evidence type="ECO:0000256" key="6">
    <source>
        <dbReference type="SAM" id="Phobius"/>
    </source>
</evidence>
<keyword evidence="2" id="KW-1003">Cell membrane</keyword>
<dbReference type="InterPro" id="IPR020846">
    <property type="entry name" value="MFS_dom"/>
</dbReference>
<evidence type="ECO:0000256" key="2">
    <source>
        <dbReference type="ARBA" id="ARBA00022475"/>
    </source>
</evidence>
<evidence type="ECO:0000256" key="4">
    <source>
        <dbReference type="ARBA" id="ARBA00022989"/>
    </source>
</evidence>
<reference evidence="8 9" key="1">
    <citation type="submission" date="2019-05" db="EMBL/GenBank/DDBJ databases">
        <title>Georgenia *** sp. nov., and Georgenia *** sp. nov., isolated from the intestinal contents of plateau pika (Ochotona curzoniae) in the Qinghai-Tibet plateau of China.</title>
        <authorList>
            <person name="Tian Z."/>
        </authorList>
    </citation>
    <scope>NUCLEOTIDE SEQUENCE [LARGE SCALE GENOMIC DNA]</scope>
    <source>
        <strain evidence="8 9">Z294</strain>
    </source>
</reference>
<feature type="transmembrane region" description="Helical" evidence="6">
    <location>
        <begin position="240"/>
        <end position="263"/>
    </location>
</feature>
<dbReference type="PANTHER" id="PTHR23513">
    <property type="entry name" value="INTEGRAL MEMBRANE EFFLUX PROTEIN-RELATED"/>
    <property type="match status" value="1"/>
</dbReference>
<keyword evidence="9" id="KW-1185">Reference proteome</keyword>
<protein>
    <submittedName>
        <fullName evidence="8">MFS transporter</fullName>
    </submittedName>
</protein>
<feature type="transmembrane region" description="Helical" evidence="6">
    <location>
        <begin position="275"/>
        <end position="298"/>
    </location>
</feature>
<dbReference type="SUPFAM" id="SSF103473">
    <property type="entry name" value="MFS general substrate transporter"/>
    <property type="match status" value="1"/>
</dbReference>
<dbReference type="PROSITE" id="PS50850">
    <property type="entry name" value="MFS"/>
    <property type="match status" value="1"/>
</dbReference>
<gene>
    <name evidence="8" type="ORF">FE251_15265</name>
</gene>
<dbReference type="PANTHER" id="PTHR23513:SF17">
    <property type="entry name" value="MEMBRANE PROTEIN"/>
    <property type="match status" value="1"/>
</dbReference>
<feature type="transmembrane region" description="Helical" evidence="6">
    <location>
        <begin position="179"/>
        <end position="197"/>
    </location>
</feature>
<dbReference type="Gene3D" id="1.20.1250.20">
    <property type="entry name" value="MFS general substrate transporter like domains"/>
    <property type="match status" value="1"/>
</dbReference>
<keyword evidence="3 6" id="KW-0812">Transmembrane</keyword>
<evidence type="ECO:0000256" key="1">
    <source>
        <dbReference type="ARBA" id="ARBA00004651"/>
    </source>
</evidence>
<feature type="transmembrane region" description="Helical" evidence="6">
    <location>
        <begin position="84"/>
        <end position="105"/>
    </location>
</feature>
<feature type="domain" description="Major facilitator superfamily (MFS) profile" evidence="7">
    <location>
        <begin position="241"/>
        <end position="450"/>
    </location>
</feature>
<feature type="transmembrane region" description="Helical" evidence="6">
    <location>
        <begin position="333"/>
        <end position="356"/>
    </location>
</feature>
<evidence type="ECO:0000256" key="3">
    <source>
        <dbReference type="ARBA" id="ARBA00022692"/>
    </source>
</evidence>
<dbReference type="InterPro" id="IPR011701">
    <property type="entry name" value="MFS"/>
</dbReference>
<evidence type="ECO:0000313" key="9">
    <source>
        <dbReference type="Proteomes" id="UP000313948"/>
    </source>
</evidence>
<dbReference type="InterPro" id="IPR036259">
    <property type="entry name" value="MFS_trans_sf"/>
</dbReference>
<evidence type="ECO:0000259" key="7">
    <source>
        <dbReference type="PROSITE" id="PS50850"/>
    </source>
</evidence>
<dbReference type="RefSeq" id="WP_139072270.1">
    <property type="nucleotide sequence ID" value="NZ_CP040899.1"/>
</dbReference>
<feature type="transmembrane region" description="Helical" evidence="6">
    <location>
        <begin position="153"/>
        <end position="173"/>
    </location>
</feature>
<evidence type="ECO:0000256" key="5">
    <source>
        <dbReference type="ARBA" id="ARBA00023136"/>
    </source>
</evidence>
<name>A0ABX5VPZ0_9MICO</name>
<feature type="transmembrane region" description="Helical" evidence="6">
    <location>
        <begin position="396"/>
        <end position="415"/>
    </location>
</feature>